<dbReference type="SFLD" id="SFLDS00019">
    <property type="entry name" value="Glutathione_Transferase_(cytos"/>
    <property type="match status" value="1"/>
</dbReference>
<feature type="domain" description="GST C-terminal" evidence="3">
    <location>
        <begin position="86"/>
        <end position="213"/>
    </location>
</feature>
<dbReference type="PANTHER" id="PTHR44051">
    <property type="entry name" value="GLUTATHIONE S-TRANSFERASE-RELATED"/>
    <property type="match status" value="1"/>
</dbReference>
<dbReference type="InterPro" id="IPR004045">
    <property type="entry name" value="Glutathione_S-Trfase_N"/>
</dbReference>
<proteinExistence type="inferred from homology"/>
<gene>
    <name evidence="4" type="ORF">KUH32_00395</name>
</gene>
<dbReference type="Pfam" id="PF02798">
    <property type="entry name" value="GST_N"/>
    <property type="match status" value="1"/>
</dbReference>
<evidence type="ECO:0000313" key="5">
    <source>
        <dbReference type="Proteomes" id="UP001166293"/>
    </source>
</evidence>
<dbReference type="InterPro" id="IPR040079">
    <property type="entry name" value="Glutathione_S-Trfase"/>
</dbReference>
<dbReference type="RefSeq" id="WP_217776099.1">
    <property type="nucleotide sequence ID" value="NZ_JAHRWL010000001.1"/>
</dbReference>
<sequence length="213" mass="23857">MVTIWGRASSSNVQAVMWGAAELGLVIERIDAGGGYGGLDTPSFLEMNPNGLIPVMRDGDLTLFESAAILRHLARAYGDDGFWPVDPARRARVDQWSEWAKQEIANRFTGPIFWRVVRTPAARHDPAAIRAAVDRFETALAIAEARLARSPWLAGDTMTPGDIHLGHVLYRYFDIAIDRRDFPALRAYYGRLTERPAYAAHVMLNYDELRDTI</sequence>
<organism evidence="4 5">
    <name type="scientific">Thalassococcus arenae</name>
    <dbReference type="NCBI Taxonomy" id="2851652"/>
    <lineage>
        <taxon>Bacteria</taxon>
        <taxon>Pseudomonadati</taxon>
        <taxon>Pseudomonadota</taxon>
        <taxon>Alphaproteobacteria</taxon>
        <taxon>Rhodobacterales</taxon>
        <taxon>Roseobacteraceae</taxon>
        <taxon>Thalassococcus</taxon>
    </lineage>
</organism>
<dbReference type="PROSITE" id="PS50404">
    <property type="entry name" value="GST_NTER"/>
    <property type="match status" value="1"/>
</dbReference>
<dbReference type="InterPro" id="IPR004046">
    <property type="entry name" value="GST_C"/>
</dbReference>
<evidence type="ECO:0000256" key="1">
    <source>
        <dbReference type="RuleBase" id="RU003494"/>
    </source>
</evidence>
<dbReference type="PROSITE" id="PS50405">
    <property type="entry name" value="GST_CTER"/>
    <property type="match status" value="1"/>
</dbReference>
<accession>A0ABS6N2G9</accession>
<keyword evidence="5" id="KW-1185">Reference proteome</keyword>
<evidence type="ECO:0000259" key="3">
    <source>
        <dbReference type="PROSITE" id="PS50405"/>
    </source>
</evidence>
<comment type="similarity">
    <text evidence="1">Belongs to the GST superfamily.</text>
</comment>
<protein>
    <submittedName>
        <fullName evidence="4">Glutathione S-transferase family protein</fullName>
    </submittedName>
</protein>
<name>A0ABS6N2G9_9RHOB</name>
<dbReference type="Proteomes" id="UP001166293">
    <property type="component" value="Unassembled WGS sequence"/>
</dbReference>
<comment type="caution">
    <text evidence="4">The sequence shown here is derived from an EMBL/GenBank/DDBJ whole genome shotgun (WGS) entry which is preliminary data.</text>
</comment>
<evidence type="ECO:0000313" key="4">
    <source>
        <dbReference type="EMBL" id="MBV2358220.1"/>
    </source>
</evidence>
<dbReference type="SFLD" id="SFLDG01150">
    <property type="entry name" value="Main.1:_Beta-like"/>
    <property type="match status" value="1"/>
</dbReference>
<dbReference type="PANTHER" id="PTHR44051:SF19">
    <property type="entry name" value="DISULFIDE-BOND OXIDOREDUCTASE YFCG"/>
    <property type="match status" value="1"/>
</dbReference>
<dbReference type="EMBL" id="JAHRWL010000001">
    <property type="protein sequence ID" value="MBV2358220.1"/>
    <property type="molecule type" value="Genomic_DNA"/>
</dbReference>
<reference evidence="4" key="1">
    <citation type="submission" date="2021-06" db="EMBL/GenBank/DDBJ databases">
        <title>Thalassococcus sp. CAU 1522 isolated from sea sand, Republic of Korea.</title>
        <authorList>
            <person name="Kim W."/>
        </authorList>
    </citation>
    <scope>NUCLEOTIDE SEQUENCE</scope>
    <source>
        <strain evidence="4">CAU 1522</strain>
    </source>
</reference>
<dbReference type="SFLD" id="SFLDG00358">
    <property type="entry name" value="Main_(cytGST)"/>
    <property type="match status" value="1"/>
</dbReference>
<dbReference type="CDD" id="cd03047">
    <property type="entry name" value="GST_N_2"/>
    <property type="match status" value="1"/>
</dbReference>
<evidence type="ECO:0000259" key="2">
    <source>
        <dbReference type="PROSITE" id="PS50404"/>
    </source>
</evidence>
<feature type="domain" description="GST N-terminal" evidence="2">
    <location>
        <begin position="1"/>
        <end position="81"/>
    </location>
</feature>
<dbReference type="InterPro" id="IPR010987">
    <property type="entry name" value="Glutathione-S-Trfase_C-like"/>
</dbReference>
<dbReference type="Pfam" id="PF00043">
    <property type="entry name" value="GST_C"/>
    <property type="match status" value="1"/>
</dbReference>